<evidence type="ECO:0000313" key="3">
    <source>
        <dbReference type="Proteomes" id="UP000001940"/>
    </source>
</evidence>
<keyword evidence="3" id="KW-1185">Reference proteome</keyword>
<dbReference type="EMBL" id="BX284601">
    <property type="protein sequence ID" value="CAI79265.1"/>
    <property type="molecule type" value="Genomic_DNA"/>
</dbReference>
<gene>
    <name evidence="2" type="ORF">CELE_F36D1.10</name>
    <name evidence="2 4" type="ORF">F36D1.10</name>
</gene>
<dbReference type="PaxDb" id="6239-F36D1.10"/>
<protein>
    <submittedName>
        <fullName evidence="2">Pancreatic hormone</fullName>
    </submittedName>
</protein>
<evidence type="ECO:0000313" key="2">
    <source>
        <dbReference type="EMBL" id="CAI79265.1"/>
    </source>
</evidence>
<organism evidence="2 3">
    <name type="scientific">Caenorhabditis elegans</name>
    <dbReference type="NCBI Taxonomy" id="6239"/>
    <lineage>
        <taxon>Eukaryota</taxon>
        <taxon>Metazoa</taxon>
        <taxon>Ecdysozoa</taxon>
        <taxon>Nematoda</taxon>
        <taxon>Chromadorea</taxon>
        <taxon>Rhabditida</taxon>
        <taxon>Rhabditina</taxon>
        <taxon>Rhabditomorpha</taxon>
        <taxon>Rhabditoidea</taxon>
        <taxon>Rhabditidae</taxon>
        <taxon>Peloderinae</taxon>
        <taxon>Caenorhabditis</taxon>
    </lineage>
</organism>
<dbReference type="GeneID" id="3565164"/>
<dbReference type="KEGG" id="cel:CELE_F36D1.10"/>
<evidence type="ECO:0000313" key="4">
    <source>
        <dbReference type="WormBase" id="F36D1.10"/>
    </source>
</evidence>
<keyword evidence="1" id="KW-0732">Signal</keyword>
<dbReference type="InParanoid" id="Q564U3"/>
<reference evidence="2 3" key="1">
    <citation type="journal article" date="1998" name="Science">
        <title>Genome sequence of the nematode C. elegans: a platform for investigating biology.</title>
        <authorList>
            <consortium name="The C. elegans sequencing consortium"/>
            <person name="Sulson J.E."/>
            <person name="Waterston R."/>
        </authorList>
    </citation>
    <scope>NUCLEOTIDE SEQUENCE [LARGE SCALE GENOMIC DNA]</scope>
    <source>
        <strain evidence="2 3">Bristol N2</strain>
    </source>
</reference>
<dbReference type="UCSC" id="F36D1.10">
    <property type="organism name" value="c. elegans"/>
</dbReference>
<feature type="chain" id="PRO_5004250653" evidence="1">
    <location>
        <begin position="19"/>
        <end position="85"/>
    </location>
</feature>
<dbReference type="Proteomes" id="UP000001940">
    <property type="component" value="Chromosome I"/>
</dbReference>
<dbReference type="WormBase" id="F36D1.10">
    <property type="protein sequence ID" value="CE38344"/>
    <property type="gene ID" value="WBGene00044246"/>
</dbReference>
<dbReference type="AlphaFoldDB" id="Q564U3"/>
<name>Q564U3_CAEEL</name>
<dbReference type="AGR" id="WB:WBGene00044246"/>
<sequence length="85" mass="9323">MITIFLALLVLTTSPGQVEFPNFQQTSPFDCYMAIQNLDNIKDFPMGLVDYQLNVLHKCLGLFKLAPAPETTAPAETSVPPRPAA</sequence>
<dbReference type="CTD" id="3565164"/>
<dbReference type="HOGENOM" id="CLU_2514679_0_0_1"/>
<proteinExistence type="predicted"/>
<accession>Q564U3</accession>
<evidence type="ECO:0000256" key="1">
    <source>
        <dbReference type="SAM" id="SignalP"/>
    </source>
</evidence>
<feature type="signal peptide" evidence="1">
    <location>
        <begin position="1"/>
        <end position="18"/>
    </location>
</feature>
<dbReference type="RefSeq" id="NP_001021452.1">
    <property type="nucleotide sequence ID" value="NM_001026281.1"/>
</dbReference>